<comment type="function">
    <text evidence="9">Catalyzes the condensation of para-aminobenzoate (pABA) with 6-hydroxymethyl-7,8-dihydropterin diphosphate (DHPt-PP) to form 7,8-dihydropteroate (H2Pte), the immediate precursor of folate derivatives.</text>
</comment>
<dbReference type="NCBIfam" id="TIGR01496">
    <property type="entry name" value="DHPS"/>
    <property type="match status" value="1"/>
</dbReference>
<keyword evidence="7 9" id="KW-0460">Magnesium</keyword>
<dbReference type="Gene3D" id="3.20.20.20">
    <property type="entry name" value="Dihydropteroate synthase-like"/>
    <property type="match status" value="1"/>
</dbReference>
<evidence type="ECO:0000256" key="1">
    <source>
        <dbReference type="ARBA" id="ARBA00000012"/>
    </source>
</evidence>
<evidence type="ECO:0000256" key="9">
    <source>
        <dbReference type="RuleBase" id="RU361205"/>
    </source>
</evidence>
<evidence type="ECO:0000256" key="8">
    <source>
        <dbReference type="ARBA" id="ARBA00022909"/>
    </source>
</evidence>
<dbReference type="GO" id="GO:0004156">
    <property type="term" value="F:dihydropteroate synthase activity"/>
    <property type="evidence" value="ECO:0007669"/>
    <property type="project" value="UniProtKB-EC"/>
</dbReference>
<gene>
    <name evidence="11" type="ORF">A0128_00250</name>
</gene>
<dbReference type="AlphaFoldDB" id="A0A1D7USD1"/>
<dbReference type="PROSITE" id="PS50972">
    <property type="entry name" value="PTERIN_BINDING"/>
    <property type="match status" value="1"/>
</dbReference>
<dbReference type="GO" id="GO:0046872">
    <property type="term" value="F:metal ion binding"/>
    <property type="evidence" value="ECO:0007669"/>
    <property type="project" value="UniProtKB-KW"/>
</dbReference>
<proteinExistence type="inferred from homology"/>
<dbReference type="InterPro" id="IPR000489">
    <property type="entry name" value="Pterin-binding_dom"/>
</dbReference>
<reference evidence="11 12" key="1">
    <citation type="submission" date="2016-04" db="EMBL/GenBank/DDBJ databases">
        <title>Complete genome seqeunce of Leptospira alstonii serovar Room22.</title>
        <authorList>
            <person name="Nally J.E."/>
            <person name="Bayles D.O."/>
            <person name="Hurley D."/>
            <person name="Fanning S."/>
            <person name="McMahon B.J."/>
            <person name="Arent Z."/>
        </authorList>
    </citation>
    <scope>NUCLEOTIDE SEQUENCE [LARGE SCALE GENOMIC DNA]</scope>
    <source>
        <strain evidence="11 12">GWTS #1</strain>
    </source>
</reference>
<dbReference type="OrthoDB" id="9811744at2"/>
<dbReference type="PROSITE" id="PS00792">
    <property type="entry name" value="DHPS_1"/>
    <property type="match status" value="1"/>
</dbReference>
<evidence type="ECO:0000256" key="3">
    <source>
        <dbReference type="ARBA" id="ARBA00004763"/>
    </source>
</evidence>
<evidence type="ECO:0000256" key="5">
    <source>
        <dbReference type="ARBA" id="ARBA00022679"/>
    </source>
</evidence>
<evidence type="ECO:0000313" key="12">
    <source>
        <dbReference type="Proteomes" id="UP000094197"/>
    </source>
</evidence>
<comment type="cofactor">
    <cofactor evidence="2 9">
        <name>Mg(2+)</name>
        <dbReference type="ChEBI" id="CHEBI:18420"/>
    </cofactor>
</comment>
<evidence type="ECO:0000256" key="2">
    <source>
        <dbReference type="ARBA" id="ARBA00001946"/>
    </source>
</evidence>
<keyword evidence="12" id="KW-1185">Reference proteome</keyword>
<accession>A0A1D7USD1</accession>
<dbReference type="PANTHER" id="PTHR20941">
    <property type="entry name" value="FOLATE SYNTHESIS PROTEINS"/>
    <property type="match status" value="1"/>
</dbReference>
<keyword evidence="6 9" id="KW-0479">Metal-binding</keyword>
<comment type="pathway">
    <text evidence="3 9">Cofactor biosynthesis; tetrahydrofolate biosynthesis; 7,8-dihydrofolate from 2-amino-4-hydroxy-6-hydroxymethyl-7,8-dihydropteridine diphosphate and 4-aminobenzoate: step 1/2.</text>
</comment>
<dbReference type="RefSeq" id="WP_069605701.1">
    <property type="nucleotide sequence ID" value="NZ_CP015217.1"/>
</dbReference>
<comment type="catalytic activity">
    <reaction evidence="1">
        <text>(7,8-dihydropterin-6-yl)methyl diphosphate + 4-aminobenzoate = 7,8-dihydropteroate + diphosphate</text>
        <dbReference type="Rhea" id="RHEA:19949"/>
        <dbReference type="ChEBI" id="CHEBI:17836"/>
        <dbReference type="ChEBI" id="CHEBI:17839"/>
        <dbReference type="ChEBI" id="CHEBI:33019"/>
        <dbReference type="ChEBI" id="CHEBI:72950"/>
        <dbReference type="EC" id="2.5.1.15"/>
    </reaction>
</comment>
<keyword evidence="5 9" id="KW-0808">Transferase</keyword>
<evidence type="ECO:0000256" key="4">
    <source>
        <dbReference type="ARBA" id="ARBA00012458"/>
    </source>
</evidence>
<dbReference type="InterPro" id="IPR045031">
    <property type="entry name" value="DHP_synth-like"/>
</dbReference>
<dbReference type="InterPro" id="IPR011005">
    <property type="entry name" value="Dihydropteroate_synth-like_sf"/>
</dbReference>
<comment type="similarity">
    <text evidence="9">Belongs to the DHPS family.</text>
</comment>
<evidence type="ECO:0000256" key="7">
    <source>
        <dbReference type="ARBA" id="ARBA00022842"/>
    </source>
</evidence>
<keyword evidence="8 9" id="KW-0289">Folate biosynthesis</keyword>
<dbReference type="KEGG" id="laj:A0128_00250"/>
<name>A0A1D7USD1_9LEPT</name>
<dbReference type="EC" id="2.5.1.15" evidence="4 9"/>
<organism evidence="11 12">
    <name type="scientific">Leptospira tipperaryensis</name>
    <dbReference type="NCBI Taxonomy" id="2564040"/>
    <lineage>
        <taxon>Bacteria</taxon>
        <taxon>Pseudomonadati</taxon>
        <taxon>Spirochaetota</taxon>
        <taxon>Spirochaetia</taxon>
        <taxon>Leptospirales</taxon>
        <taxon>Leptospiraceae</taxon>
        <taxon>Leptospira</taxon>
    </lineage>
</organism>
<dbReference type="Proteomes" id="UP000094197">
    <property type="component" value="Chromosome 1"/>
</dbReference>
<feature type="domain" description="Pterin-binding" evidence="10">
    <location>
        <begin position="14"/>
        <end position="273"/>
    </location>
</feature>
<evidence type="ECO:0000256" key="6">
    <source>
        <dbReference type="ARBA" id="ARBA00022723"/>
    </source>
</evidence>
<dbReference type="GO" id="GO:0005829">
    <property type="term" value="C:cytosol"/>
    <property type="evidence" value="ECO:0007669"/>
    <property type="project" value="TreeGrafter"/>
</dbReference>
<dbReference type="SUPFAM" id="SSF51717">
    <property type="entry name" value="Dihydropteroate synthetase-like"/>
    <property type="match status" value="1"/>
</dbReference>
<sequence length="281" mass="31901">METSKEPNSSIHSPVIFGVLNITEDSFSDGGKYLTLSASQNKANSLLSQGAEVVDIGAQSSNVQSGLVGPEIEWVRMKELIPKLVEDKVRVSVDSFQPEVIRKSLEAGVEFINHIRGFVDKESIQEAAKFSQTNRKFILMYSHNHSNRPERTSHLTKENVINEIKIFFRERKKEMLESGISQEQLIFDPGMGFFLSPDFQISFEVLRKIKELQEEFSPMMVSVTKKSFLGNALGGLEVSEREIATVITELYLSLQNVEYIRTHEPKNLKQALTIWNFLQSK</sequence>
<dbReference type="UniPathway" id="UPA00077">
    <property type="reaction ID" value="UER00156"/>
</dbReference>
<dbReference type="Pfam" id="PF00809">
    <property type="entry name" value="Pterin_bind"/>
    <property type="match status" value="1"/>
</dbReference>
<evidence type="ECO:0000313" key="11">
    <source>
        <dbReference type="EMBL" id="AOP32451.1"/>
    </source>
</evidence>
<evidence type="ECO:0000259" key="10">
    <source>
        <dbReference type="PROSITE" id="PS50972"/>
    </source>
</evidence>
<dbReference type="EMBL" id="CP015217">
    <property type="protein sequence ID" value="AOP32451.1"/>
    <property type="molecule type" value="Genomic_DNA"/>
</dbReference>
<protein>
    <recommendedName>
        <fullName evidence="4 9">Dihydropteroate synthase</fullName>
        <shortName evidence="9">DHPS</shortName>
        <ecNumber evidence="4 9">2.5.1.15</ecNumber>
    </recommendedName>
    <alternativeName>
        <fullName evidence="9">Dihydropteroate pyrophosphorylase</fullName>
    </alternativeName>
</protein>
<dbReference type="GO" id="GO:0046656">
    <property type="term" value="P:folic acid biosynthetic process"/>
    <property type="evidence" value="ECO:0007669"/>
    <property type="project" value="UniProtKB-KW"/>
</dbReference>
<dbReference type="PANTHER" id="PTHR20941:SF1">
    <property type="entry name" value="FOLIC ACID SYNTHESIS PROTEIN FOL1"/>
    <property type="match status" value="1"/>
</dbReference>
<dbReference type="InterPro" id="IPR006390">
    <property type="entry name" value="DHP_synth_dom"/>
</dbReference>
<dbReference type="GO" id="GO:0046654">
    <property type="term" value="P:tetrahydrofolate biosynthetic process"/>
    <property type="evidence" value="ECO:0007669"/>
    <property type="project" value="UniProtKB-UniPathway"/>
</dbReference>